<dbReference type="PRINTS" id="PR00039">
    <property type="entry name" value="HTHLYSR"/>
</dbReference>
<keyword evidence="7" id="KW-1185">Reference proteome</keyword>
<dbReference type="Pfam" id="PF03466">
    <property type="entry name" value="LysR_substrate"/>
    <property type="match status" value="1"/>
</dbReference>
<evidence type="ECO:0000256" key="4">
    <source>
        <dbReference type="ARBA" id="ARBA00023163"/>
    </source>
</evidence>
<dbReference type="GO" id="GO:0010628">
    <property type="term" value="P:positive regulation of gene expression"/>
    <property type="evidence" value="ECO:0007669"/>
    <property type="project" value="TreeGrafter"/>
</dbReference>
<feature type="domain" description="HTH lysR-type" evidence="5">
    <location>
        <begin position="1"/>
        <end position="58"/>
    </location>
</feature>
<comment type="caution">
    <text evidence="6">The sequence shown here is derived from an EMBL/GenBank/DDBJ whole genome shotgun (WGS) entry which is preliminary data.</text>
</comment>
<dbReference type="SUPFAM" id="SSF53850">
    <property type="entry name" value="Periplasmic binding protein-like II"/>
    <property type="match status" value="1"/>
</dbReference>
<comment type="similarity">
    <text evidence="1">Belongs to the LysR transcriptional regulatory family.</text>
</comment>
<dbReference type="InterPro" id="IPR005119">
    <property type="entry name" value="LysR_subst-bd"/>
</dbReference>
<evidence type="ECO:0000256" key="2">
    <source>
        <dbReference type="ARBA" id="ARBA00023015"/>
    </source>
</evidence>
<dbReference type="PANTHER" id="PTHR30427">
    <property type="entry name" value="TRANSCRIPTIONAL ACTIVATOR PROTEIN LYSR"/>
    <property type="match status" value="1"/>
</dbReference>
<proteinExistence type="inferred from homology"/>
<dbReference type="Pfam" id="PF00126">
    <property type="entry name" value="HTH_1"/>
    <property type="match status" value="1"/>
</dbReference>
<dbReference type="OrthoDB" id="9815174at2"/>
<dbReference type="RefSeq" id="WP_106691418.1">
    <property type="nucleotide sequence ID" value="NZ_PXNQ02000006.1"/>
</dbReference>
<dbReference type="InterPro" id="IPR036390">
    <property type="entry name" value="WH_DNA-bd_sf"/>
</dbReference>
<gene>
    <name evidence="6" type="ORF">A7A09_010750</name>
</gene>
<evidence type="ECO:0000256" key="1">
    <source>
        <dbReference type="ARBA" id="ARBA00009437"/>
    </source>
</evidence>
<evidence type="ECO:0000259" key="5">
    <source>
        <dbReference type="PROSITE" id="PS50931"/>
    </source>
</evidence>
<keyword evidence="4" id="KW-0804">Transcription</keyword>
<dbReference type="SUPFAM" id="SSF46785">
    <property type="entry name" value="Winged helix' DNA-binding domain"/>
    <property type="match status" value="1"/>
</dbReference>
<dbReference type="GO" id="GO:0003700">
    <property type="term" value="F:DNA-binding transcription factor activity"/>
    <property type="evidence" value="ECO:0007669"/>
    <property type="project" value="InterPro"/>
</dbReference>
<dbReference type="PANTHER" id="PTHR30427:SF1">
    <property type="entry name" value="TRANSCRIPTIONAL ACTIVATOR PROTEIN LYSR"/>
    <property type="match status" value="1"/>
</dbReference>
<evidence type="ECO:0000256" key="3">
    <source>
        <dbReference type="ARBA" id="ARBA00023125"/>
    </source>
</evidence>
<dbReference type="EMBL" id="PXNQ02000006">
    <property type="protein sequence ID" value="RNF34374.1"/>
    <property type="molecule type" value="Genomic_DNA"/>
</dbReference>
<reference evidence="6" key="1">
    <citation type="submission" date="2018-05" db="EMBL/GenBank/DDBJ databases">
        <title>Reclassification of Methylarcula marina and Methylarcula terricola as Paracoccus methylarcula sp.nov., comb.nov. and Paracoccus terricola comb.nov.</title>
        <authorList>
            <person name="Shmareva M.N."/>
            <person name="Doronina N.V."/>
            <person name="Vasilenko O.V."/>
            <person name="Tarlachkov S.V."/>
            <person name="Trotsenko Y.A."/>
        </authorList>
    </citation>
    <scope>NUCLEOTIDE SEQUENCE [LARGE SCALE GENOMIC DNA]</scope>
    <source>
        <strain evidence="6">VKM B-2159</strain>
    </source>
</reference>
<keyword evidence="2" id="KW-0805">Transcription regulation</keyword>
<dbReference type="GO" id="GO:0043565">
    <property type="term" value="F:sequence-specific DNA binding"/>
    <property type="evidence" value="ECO:0007669"/>
    <property type="project" value="TreeGrafter"/>
</dbReference>
<dbReference type="PROSITE" id="PS50931">
    <property type="entry name" value="HTH_LYSR"/>
    <property type="match status" value="1"/>
</dbReference>
<evidence type="ECO:0000313" key="6">
    <source>
        <dbReference type="EMBL" id="RNF34374.1"/>
    </source>
</evidence>
<evidence type="ECO:0000313" key="7">
    <source>
        <dbReference type="Proteomes" id="UP000238137"/>
    </source>
</evidence>
<dbReference type="InterPro" id="IPR000847">
    <property type="entry name" value="LysR_HTH_N"/>
</dbReference>
<dbReference type="Gene3D" id="1.10.10.10">
    <property type="entry name" value="Winged helix-like DNA-binding domain superfamily/Winged helix DNA-binding domain"/>
    <property type="match status" value="1"/>
</dbReference>
<dbReference type="InterPro" id="IPR036388">
    <property type="entry name" value="WH-like_DNA-bd_sf"/>
</dbReference>
<dbReference type="Proteomes" id="UP000238137">
    <property type="component" value="Unassembled WGS sequence"/>
</dbReference>
<accession>A0A3R7M904</accession>
<keyword evidence="3" id="KW-0238">DNA-binding</keyword>
<name>A0A3R7M904_9RHOB</name>
<protein>
    <submittedName>
        <fullName evidence="6">Transcriptional regulator</fullName>
    </submittedName>
</protein>
<organism evidence="6 7">
    <name type="scientific">Paracoccus methylarcula</name>
    <dbReference type="NCBI Taxonomy" id="72022"/>
    <lineage>
        <taxon>Bacteria</taxon>
        <taxon>Pseudomonadati</taxon>
        <taxon>Pseudomonadota</taxon>
        <taxon>Alphaproteobacteria</taxon>
        <taxon>Rhodobacterales</taxon>
        <taxon>Paracoccaceae</taxon>
        <taxon>Paracoccus</taxon>
    </lineage>
</organism>
<dbReference type="Gene3D" id="3.40.190.10">
    <property type="entry name" value="Periplasmic binding protein-like II"/>
    <property type="match status" value="2"/>
</dbReference>
<sequence length="294" mass="31417">MRARQLEVFTAVMRAGTVTAAARLLNISQPALSQILIHAEDELGFALFDREKGRLQPTPEALELYPEAERLFGGLEGLRRKTADLRLGRAGLVRIAASPPPAMALLPQALSAFRARHPDILLRTHVAPIAAMVDLLRAGDAALALALDDNLPPDIEVERIGLTSFCCLLPEAHPLAGGVAVSFADLAEETVISYRSMTRPYDELQAAARREGSGFIPQIEIDSSIAAAGFVQAGLGVAVVDSLLPWAQFPGIAVRPLAGGPALPLSLLSLRGKALSRAEDFIRTHLRAIRIANP</sequence>
<dbReference type="AlphaFoldDB" id="A0A3R7M904"/>